<dbReference type="InterPro" id="IPR050327">
    <property type="entry name" value="Proton-linked_MCT"/>
</dbReference>
<feature type="transmembrane region" description="Helical" evidence="1">
    <location>
        <begin position="318"/>
        <end position="344"/>
    </location>
</feature>
<gene>
    <name evidence="2" type="ORF">RF11_02851</name>
</gene>
<comment type="caution">
    <text evidence="2">The sequence shown here is derived from an EMBL/GenBank/DDBJ whole genome shotgun (WGS) entry which is preliminary data.</text>
</comment>
<evidence type="ECO:0000313" key="2">
    <source>
        <dbReference type="EMBL" id="KII62732.1"/>
    </source>
</evidence>
<dbReference type="OMA" id="VFPFIHL"/>
<feature type="transmembrane region" description="Helical" evidence="1">
    <location>
        <begin position="365"/>
        <end position="385"/>
    </location>
</feature>
<keyword evidence="1" id="KW-1133">Transmembrane helix</keyword>
<keyword evidence="3" id="KW-1185">Reference proteome</keyword>
<feature type="transmembrane region" description="Helical" evidence="1">
    <location>
        <begin position="152"/>
        <end position="173"/>
    </location>
</feature>
<organism evidence="2 3">
    <name type="scientific">Thelohanellus kitauei</name>
    <name type="common">Myxosporean</name>
    <dbReference type="NCBI Taxonomy" id="669202"/>
    <lineage>
        <taxon>Eukaryota</taxon>
        <taxon>Metazoa</taxon>
        <taxon>Cnidaria</taxon>
        <taxon>Myxozoa</taxon>
        <taxon>Myxosporea</taxon>
        <taxon>Bivalvulida</taxon>
        <taxon>Platysporina</taxon>
        <taxon>Myxobolidae</taxon>
        <taxon>Thelohanellus</taxon>
    </lineage>
</organism>
<feature type="transmembrane region" description="Helical" evidence="1">
    <location>
        <begin position="226"/>
        <end position="248"/>
    </location>
</feature>
<feature type="transmembrane region" description="Helical" evidence="1">
    <location>
        <begin position="62"/>
        <end position="85"/>
    </location>
</feature>
<dbReference type="Pfam" id="PF07690">
    <property type="entry name" value="MFS_1"/>
    <property type="match status" value="1"/>
</dbReference>
<dbReference type="InterPro" id="IPR036259">
    <property type="entry name" value="MFS_trans_sf"/>
</dbReference>
<proteinExistence type="predicted"/>
<feature type="transmembrane region" description="Helical" evidence="1">
    <location>
        <begin position="185"/>
        <end position="205"/>
    </location>
</feature>
<feature type="transmembrane region" description="Helical" evidence="1">
    <location>
        <begin position="119"/>
        <end position="140"/>
    </location>
</feature>
<dbReference type="PANTHER" id="PTHR11360">
    <property type="entry name" value="MONOCARBOXYLATE TRANSPORTER"/>
    <property type="match status" value="1"/>
</dbReference>
<name>A0A0C2J0Y5_THEKT</name>
<reference evidence="2 3" key="1">
    <citation type="journal article" date="2014" name="Genome Biol. Evol.">
        <title>The genome of the myxosporean Thelohanellus kitauei shows adaptations to nutrient acquisition within its fish host.</title>
        <authorList>
            <person name="Yang Y."/>
            <person name="Xiong J."/>
            <person name="Zhou Z."/>
            <person name="Huo F."/>
            <person name="Miao W."/>
            <person name="Ran C."/>
            <person name="Liu Y."/>
            <person name="Zhang J."/>
            <person name="Feng J."/>
            <person name="Wang M."/>
            <person name="Wang M."/>
            <person name="Wang L."/>
            <person name="Yao B."/>
        </authorList>
    </citation>
    <scope>NUCLEOTIDE SEQUENCE [LARGE SCALE GENOMIC DNA]</scope>
    <source>
        <strain evidence="2">Wuqing</strain>
    </source>
</reference>
<dbReference type="Proteomes" id="UP000031668">
    <property type="component" value="Unassembled WGS sequence"/>
</dbReference>
<dbReference type="InterPro" id="IPR011701">
    <property type="entry name" value="MFS"/>
</dbReference>
<dbReference type="OrthoDB" id="6499973at2759"/>
<feature type="transmembrane region" description="Helical" evidence="1">
    <location>
        <begin position="268"/>
        <end position="287"/>
    </location>
</feature>
<feature type="transmembrane region" description="Helical" evidence="1">
    <location>
        <begin position="397"/>
        <end position="418"/>
    </location>
</feature>
<evidence type="ECO:0000313" key="3">
    <source>
        <dbReference type="Proteomes" id="UP000031668"/>
    </source>
</evidence>
<keyword evidence="1" id="KW-0812">Transmembrane</keyword>
<dbReference type="SUPFAM" id="SSF103473">
    <property type="entry name" value="MFS general substrate transporter"/>
    <property type="match status" value="1"/>
</dbReference>
<dbReference type="PANTHER" id="PTHR11360:SF284">
    <property type="entry name" value="EG:103B4.3 PROTEIN-RELATED"/>
    <property type="match status" value="1"/>
</dbReference>
<feature type="transmembrane region" description="Helical" evidence="1">
    <location>
        <begin position="294"/>
        <end position="312"/>
    </location>
</feature>
<dbReference type="Gene3D" id="1.20.1250.20">
    <property type="entry name" value="MFS general substrate transporter like domains"/>
    <property type="match status" value="2"/>
</dbReference>
<keyword evidence="1" id="KW-0472">Membrane</keyword>
<feature type="transmembrane region" description="Helical" evidence="1">
    <location>
        <begin position="94"/>
        <end position="113"/>
    </location>
</feature>
<dbReference type="AlphaFoldDB" id="A0A0C2J0Y5"/>
<evidence type="ECO:0000256" key="1">
    <source>
        <dbReference type="SAM" id="Phobius"/>
    </source>
</evidence>
<dbReference type="GO" id="GO:0022857">
    <property type="term" value="F:transmembrane transporter activity"/>
    <property type="evidence" value="ECO:0007669"/>
    <property type="project" value="InterPro"/>
</dbReference>
<accession>A0A0C2J0Y5</accession>
<sequence length="419" mass="47042">MQTVLTDEEYVKGSDVFSKKRLLQYGTVLCAALIQFVLFGMTNNISSIKHHWYERYNTKNLFLEQAGSVNFGSLFFFSVLAFYFIDKIGPSRTYSLGCFLVSSSLTVMALFPFPAVIFIFYGLILGIGASLILFSILFILKEIFPKKLSIANGIVSCGSCVGTLVQSQFINIFCDSFGWKTLFQSYSIIFVLMMLFGFVFHLTYVQKQKPSQGQSKSKSEVSAFGFVMRNHGFVTFCMSCFVFCLGYMDAYSETKSVDPFRSRTLIGYFSIGSLFGRLTMGFLANLVGYHRVHLLSMCFFSMGVLNVVSNLCNSFPSFVFYCITIGYFDGGYIALVFPTICDMIRRHFRFEPGTKIPDVTQQENVATSICYISQGVSLVLGPILINCYMPFIGTYSNLFTMSGIVFMTSAMILSLAPLF</sequence>
<feature type="transmembrane region" description="Helical" evidence="1">
    <location>
        <begin position="22"/>
        <end position="42"/>
    </location>
</feature>
<dbReference type="EMBL" id="JWZT01004879">
    <property type="protein sequence ID" value="KII62732.1"/>
    <property type="molecule type" value="Genomic_DNA"/>
</dbReference>
<protein>
    <submittedName>
        <fullName evidence="2">Monocarboxylate transporter 8</fullName>
    </submittedName>
</protein>